<evidence type="ECO:0000256" key="8">
    <source>
        <dbReference type="PROSITE-ProRule" id="PRU00024"/>
    </source>
</evidence>
<evidence type="ECO:0000313" key="13">
    <source>
        <dbReference type="EMBL" id="KAA8543151.1"/>
    </source>
</evidence>
<name>A0A5J5BPP1_9ASTE</name>
<dbReference type="CDD" id="cd19821">
    <property type="entry name" value="Bbox1_BBX-like"/>
    <property type="match status" value="2"/>
</dbReference>
<comment type="subcellular location">
    <subcellularLocation>
        <location evidence="1 9">Nucleus</location>
    </subcellularLocation>
</comment>
<dbReference type="PANTHER" id="PTHR31717">
    <property type="entry name" value="ZINC FINGER PROTEIN CONSTANS-LIKE 10"/>
    <property type="match status" value="1"/>
</dbReference>
<evidence type="ECO:0000256" key="4">
    <source>
        <dbReference type="ARBA" id="ARBA00022737"/>
    </source>
</evidence>
<dbReference type="Pfam" id="PF00643">
    <property type="entry name" value="zf-B_box"/>
    <property type="match status" value="1"/>
</dbReference>
<dbReference type="Proteomes" id="UP000325577">
    <property type="component" value="Linkage Group LG11"/>
</dbReference>
<dbReference type="SMART" id="SM00336">
    <property type="entry name" value="BBOX"/>
    <property type="match status" value="2"/>
</dbReference>
<dbReference type="InterPro" id="IPR049808">
    <property type="entry name" value="CONSTANS-like_Bbox1"/>
</dbReference>
<accession>A0A5J5BPP1</accession>
<protein>
    <recommendedName>
        <fullName evidence="15">CCT domain-containing protein</fullName>
    </recommendedName>
</protein>
<keyword evidence="3" id="KW-0479">Metal-binding</keyword>
<dbReference type="AlphaFoldDB" id="A0A5J5BPP1"/>
<keyword evidence="4" id="KW-0677">Repeat</keyword>
<evidence type="ECO:0000256" key="7">
    <source>
        <dbReference type="ARBA" id="ARBA00023242"/>
    </source>
</evidence>
<feature type="compositionally biased region" description="Basic and acidic residues" evidence="10">
    <location>
        <begin position="11"/>
        <end position="21"/>
    </location>
</feature>
<evidence type="ECO:0000256" key="6">
    <source>
        <dbReference type="ARBA" id="ARBA00022833"/>
    </source>
</evidence>
<evidence type="ECO:0000259" key="12">
    <source>
        <dbReference type="PROSITE" id="PS51017"/>
    </source>
</evidence>
<dbReference type="GO" id="GO:0006355">
    <property type="term" value="P:regulation of DNA-templated transcription"/>
    <property type="evidence" value="ECO:0007669"/>
    <property type="project" value="UniProtKB-ARBA"/>
</dbReference>
<sequence length="394" mass="43932">MTDSPIRPHAQIKENQERVVQEDEEEQNMGTKNRICDFCGESLALLYCRADSAKLCLACDREVHSTNQLFTKHTRSRLCDSCDSSPASILCSTDNFILCQNCDWERHSRPLTSLHDRRPLDGFTGCPSVTELLTIVGLDDVSNKALFGGDGLVGSGVFGSMDAGDGFADLLVWDTPSIFSLDDLIASTDSEHNFQAIGVPPPPKNRNADCGQYKEEILHQLRELAKLEPDFKHGHVDVKPLVSEREPQLETLRVAFEHGAETAAIPSYEESVFQYCGDNGELANQGLHSMLLGSYTEESCLVPDKDSEIGGSVSHAIGDHEGQSHHHIVAEALQVLPKGAARDQLTSQERDSAISRYKEKKKNRRYEKHIRYESRKARAECRIRIKGRFAKIDH</sequence>
<evidence type="ECO:0000259" key="11">
    <source>
        <dbReference type="PROSITE" id="PS50119"/>
    </source>
</evidence>
<feature type="domain" description="B box-type" evidence="11">
    <location>
        <begin position="31"/>
        <end position="78"/>
    </location>
</feature>
<gene>
    <name evidence="13" type="ORF">F0562_021354</name>
</gene>
<keyword evidence="5 8" id="KW-0863">Zinc-finger</keyword>
<evidence type="ECO:0000256" key="3">
    <source>
        <dbReference type="ARBA" id="ARBA00022723"/>
    </source>
</evidence>
<dbReference type="PANTHER" id="PTHR31717:SF58">
    <property type="entry name" value="ZINC FINGER PROTEIN CONSTANS-LIKE 13"/>
    <property type="match status" value="1"/>
</dbReference>
<evidence type="ECO:0008006" key="15">
    <source>
        <dbReference type="Google" id="ProtNLM"/>
    </source>
</evidence>
<dbReference type="OrthoDB" id="153872at2759"/>
<evidence type="ECO:0000313" key="14">
    <source>
        <dbReference type="Proteomes" id="UP000325577"/>
    </source>
</evidence>
<dbReference type="PROSITE" id="PS50119">
    <property type="entry name" value="ZF_BBOX"/>
    <property type="match status" value="2"/>
</dbReference>
<keyword evidence="14" id="KW-1185">Reference proteome</keyword>
<dbReference type="Pfam" id="PF06203">
    <property type="entry name" value="CCT"/>
    <property type="match status" value="1"/>
</dbReference>
<evidence type="ECO:0000256" key="10">
    <source>
        <dbReference type="SAM" id="MobiDB-lite"/>
    </source>
</evidence>
<evidence type="ECO:0000256" key="5">
    <source>
        <dbReference type="ARBA" id="ARBA00022771"/>
    </source>
</evidence>
<dbReference type="InterPro" id="IPR010402">
    <property type="entry name" value="CCT_domain"/>
</dbReference>
<evidence type="ECO:0000256" key="9">
    <source>
        <dbReference type="PROSITE-ProRule" id="PRU00357"/>
    </source>
</evidence>
<feature type="domain" description="CCT" evidence="12">
    <location>
        <begin position="350"/>
        <end position="392"/>
    </location>
</feature>
<dbReference type="GO" id="GO:0005634">
    <property type="term" value="C:nucleus"/>
    <property type="evidence" value="ECO:0007669"/>
    <property type="project" value="UniProtKB-SubCell"/>
</dbReference>
<proteinExistence type="inferred from homology"/>
<feature type="domain" description="B box-type" evidence="11">
    <location>
        <begin position="74"/>
        <end position="120"/>
    </location>
</feature>
<dbReference type="GO" id="GO:0008270">
    <property type="term" value="F:zinc ion binding"/>
    <property type="evidence" value="ECO:0007669"/>
    <property type="project" value="UniProtKB-KW"/>
</dbReference>
<reference evidence="13 14" key="1">
    <citation type="submission" date="2019-09" db="EMBL/GenBank/DDBJ databases">
        <title>A chromosome-level genome assembly of the Chinese tupelo Nyssa sinensis.</title>
        <authorList>
            <person name="Yang X."/>
            <person name="Kang M."/>
            <person name="Yang Y."/>
            <person name="Xiong H."/>
            <person name="Wang M."/>
            <person name="Zhang Z."/>
            <person name="Wang Z."/>
            <person name="Wu H."/>
            <person name="Ma T."/>
            <person name="Liu J."/>
            <person name="Xi Z."/>
        </authorList>
    </citation>
    <scope>NUCLEOTIDE SEQUENCE [LARGE SCALE GENOMIC DNA]</scope>
    <source>
        <strain evidence="13">J267</strain>
        <tissue evidence="13">Leaf</tissue>
    </source>
</reference>
<evidence type="ECO:0000256" key="1">
    <source>
        <dbReference type="ARBA" id="ARBA00004123"/>
    </source>
</evidence>
<comment type="similarity">
    <text evidence="2">Belongs to the CONSTANS family.</text>
</comment>
<organism evidence="13 14">
    <name type="scientific">Nyssa sinensis</name>
    <dbReference type="NCBI Taxonomy" id="561372"/>
    <lineage>
        <taxon>Eukaryota</taxon>
        <taxon>Viridiplantae</taxon>
        <taxon>Streptophyta</taxon>
        <taxon>Embryophyta</taxon>
        <taxon>Tracheophyta</taxon>
        <taxon>Spermatophyta</taxon>
        <taxon>Magnoliopsida</taxon>
        <taxon>eudicotyledons</taxon>
        <taxon>Gunneridae</taxon>
        <taxon>Pentapetalae</taxon>
        <taxon>asterids</taxon>
        <taxon>Cornales</taxon>
        <taxon>Nyssaceae</taxon>
        <taxon>Nyssa</taxon>
    </lineage>
</organism>
<feature type="region of interest" description="Disordered" evidence="10">
    <location>
        <begin position="1"/>
        <end position="26"/>
    </location>
</feature>
<evidence type="ECO:0000256" key="2">
    <source>
        <dbReference type="ARBA" id="ARBA00010024"/>
    </source>
</evidence>
<keyword evidence="7 9" id="KW-0539">Nucleus</keyword>
<dbReference type="PROSITE" id="PS51017">
    <property type="entry name" value="CCT"/>
    <property type="match status" value="1"/>
</dbReference>
<dbReference type="EMBL" id="CM018034">
    <property type="protein sequence ID" value="KAA8543151.1"/>
    <property type="molecule type" value="Genomic_DNA"/>
</dbReference>
<keyword evidence="6" id="KW-0862">Zinc</keyword>
<dbReference type="InterPro" id="IPR000315">
    <property type="entry name" value="Znf_B-box"/>
</dbReference>